<dbReference type="EMBL" id="CACVKT020000199">
    <property type="protein sequence ID" value="CAC5357102.1"/>
    <property type="molecule type" value="Genomic_DNA"/>
</dbReference>
<dbReference type="InterPro" id="IPR015633">
    <property type="entry name" value="E2F"/>
</dbReference>
<dbReference type="FunFam" id="1.10.10.10:FF:000100">
    <property type="entry name" value="E2F transcription factor 8"/>
    <property type="match status" value="1"/>
</dbReference>
<evidence type="ECO:0000256" key="5">
    <source>
        <dbReference type="ARBA" id="ARBA00023125"/>
    </source>
</evidence>
<evidence type="ECO:0000313" key="14">
    <source>
        <dbReference type="Proteomes" id="UP000507470"/>
    </source>
</evidence>
<keyword evidence="5 10" id="KW-0238">DNA-binding</keyword>
<evidence type="ECO:0000259" key="12">
    <source>
        <dbReference type="SMART" id="SM01372"/>
    </source>
</evidence>
<evidence type="ECO:0000256" key="3">
    <source>
        <dbReference type="ARBA" id="ARBA00022491"/>
    </source>
</evidence>
<evidence type="ECO:0000256" key="2">
    <source>
        <dbReference type="ARBA" id="ARBA00010940"/>
    </source>
</evidence>
<evidence type="ECO:0000256" key="11">
    <source>
        <dbReference type="SAM" id="MobiDB-lite"/>
    </source>
</evidence>
<evidence type="ECO:0000256" key="6">
    <source>
        <dbReference type="ARBA" id="ARBA00023159"/>
    </source>
</evidence>
<dbReference type="Gene3D" id="1.10.10.10">
    <property type="entry name" value="Winged helix-like DNA-binding domain superfamily/Winged helix DNA-binding domain"/>
    <property type="match status" value="2"/>
</dbReference>
<dbReference type="AlphaFoldDB" id="A0A6J7ZX32"/>
<comment type="subcellular location">
    <subcellularLocation>
        <location evidence="1 10">Nucleus</location>
    </subcellularLocation>
</comment>
<dbReference type="InterPro" id="IPR003316">
    <property type="entry name" value="E2F_WHTH_DNA-bd_dom"/>
</dbReference>
<dbReference type="PANTHER" id="PTHR12081">
    <property type="entry name" value="TRANSCRIPTION FACTOR E2F"/>
    <property type="match status" value="1"/>
</dbReference>
<keyword evidence="7 10" id="KW-0804">Transcription</keyword>
<organism evidence="13 14">
    <name type="scientific">Mytilus coruscus</name>
    <name type="common">Sea mussel</name>
    <dbReference type="NCBI Taxonomy" id="42192"/>
    <lineage>
        <taxon>Eukaryota</taxon>
        <taxon>Metazoa</taxon>
        <taxon>Spiralia</taxon>
        <taxon>Lophotrochozoa</taxon>
        <taxon>Mollusca</taxon>
        <taxon>Bivalvia</taxon>
        <taxon>Autobranchia</taxon>
        <taxon>Pteriomorphia</taxon>
        <taxon>Mytilida</taxon>
        <taxon>Mytiloidea</taxon>
        <taxon>Mytilidae</taxon>
        <taxon>Mytilinae</taxon>
        <taxon>Mytilus</taxon>
    </lineage>
</organism>
<evidence type="ECO:0000256" key="4">
    <source>
        <dbReference type="ARBA" id="ARBA00023015"/>
    </source>
</evidence>
<dbReference type="FunFam" id="1.10.10.10:FF:000073">
    <property type="entry name" value="E2F transcription factor 8"/>
    <property type="match status" value="1"/>
</dbReference>
<evidence type="ECO:0000256" key="9">
    <source>
        <dbReference type="ARBA" id="ARBA00023306"/>
    </source>
</evidence>
<feature type="domain" description="E2F/DP family winged-helix DNA-binding" evidence="12">
    <location>
        <begin position="267"/>
        <end position="353"/>
    </location>
</feature>
<feature type="compositionally biased region" description="Basic and acidic residues" evidence="11">
    <location>
        <begin position="14"/>
        <end position="23"/>
    </location>
</feature>
<dbReference type="GO" id="GO:0090575">
    <property type="term" value="C:RNA polymerase II transcription regulator complex"/>
    <property type="evidence" value="ECO:0007669"/>
    <property type="project" value="TreeGrafter"/>
</dbReference>
<proteinExistence type="inferred from homology"/>
<protein>
    <submittedName>
        <fullName evidence="13">E2F7_8</fullName>
    </submittedName>
</protein>
<feature type="region of interest" description="Disordered" evidence="11">
    <location>
        <begin position="549"/>
        <end position="613"/>
    </location>
</feature>
<keyword evidence="4 10" id="KW-0805">Transcription regulation</keyword>
<dbReference type="GO" id="GO:0000978">
    <property type="term" value="F:RNA polymerase II cis-regulatory region sequence-specific DNA binding"/>
    <property type="evidence" value="ECO:0007669"/>
    <property type="project" value="InterPro"/>
</dbReference>
<gene>
    <name evidence="13" type="ORF">MCOR_930</name>
</gene>
<feature type="region of interest" description="Disordered" evidence="11">
    <location>
        <begin position="1"/>
        <end position="81"/>
    </location>
</feature>
<keyword evidence="14" id="KW-1185">Reference proteome</keyword>
<feature type="domain" description="E2F/DP family winged-helix DNA-binding" evidence="12">
    <location>
        <begin position="133"/>
        <end position="202"/>
    </location>
</feature>
<evidence type="ECO:0000256" key="10">
    <source>
        <dbReference type="RuleBase" id="RU003796"/>
    </source>
</evidence>
<feature type="compositionally biased region" description="Basic and acidic residues" evidence="11">
    <location>
        <begin position="33"/>
        <end position="57"/>
    </location>
</feature>
<keyword evidence="9" id="KW-0131">Cell cycle</keyword>
<accession>A0A6J7ZX32</accession>
<dbReference type="GO" id="GO:0045892">
    <property type="term" value="P:negative regulation of DNA-templated transcription"/>
    <property type="evidence" value="ECO:0007669"/>
    <property type="project" value="UniProtKB-ARBA"/>
</dbReference>
<keyword evidence="8 10" id="KW-0539">Nucleus</keyword>
<feature type="compositionally biased region" description="Polar residues" evidence="11">
    <location>
        <begin position="473"/>
        <end position="482"/>
    </location>
</feature>
<dbReference type="InterPro" id="IPR036388">
    <property type="entry name" value="WH-like_DNA-bd_sf"/>
</dbReference>
<evidence type="ECO:0000313" key="13">
    <source>
        <dbReference type="EMBL" id="CAC5357102.1"/>
    </source>
</evidence>
<feature type="region of interest" description="Disordered" evidence="11">
    <location>
        <begin position="453"/>
        <end position="492"/>
    </location>
</feature>
<evidence type="ECO:0000256" key="1">
    <source>
        <dbReference type="ARBA" id="ARBA00004123"/>
    </source>
</evidence>
<dbReference type="SUPFAM" id="SSF46785">
    <property type="entry name" value="Winged helix' DNA-binding domain"/>
    <property type="match status" value="2"/>
</dbReference>
<dbReference type="SMART" id="SM01372">
    <property type="entry name" value="E2F_TDP"/>
    <property type="match status" value="2"/>
</dbReference>
<dbReference type="PANTHER" id="PTHR12081:SF7">
    <property type="entry name" value="TRANSCRIPTION FACTOR EFL-3"/>
    <property type="match status" value="1"/>
</dbReference>
<dbReference type="OrthoDB" id="5318at2759"/>
<evidence type="ECO:0000256" key="8">
    <source>
        <dbReference type="ARBA" id="ARBA00023242"/>
    </source>
</evidence>
<reference evidence="13 14" key="1">
    <citation type="submission" date="2020-06" db="EMBL/GenBank/DDBJ databases">
        <authorList>
            <person name="Li R."/>
            <person name="Bekaert M."/>
        </authorList>
    </citation>
    <scope>NUCLEOTIDE SEQUENCE [LARGE SCALE GENOMIC DNA]</scope>
    <source>
        <strain evidence="14">wild</strain>
    </source>
</reference>
<dbReference type="Pfam" id="PF02319">
    <property type="entry name" value="WHD_E2F_TDP"/>
    <property type="match status" value="2"/>
</dbReference>
<sequence>MKQEPDDSPNMSEEASKGEERVPFSKSTNINRISEKAKKSQKHKESPKPVKEGESPDSRPTTPVQEGKEEGEEIAAPLTPTTNLKMLFSAVSPEIRDRESKMKDISIGTDDDVVVVEPPDFGDDFDWKPAGSRKEKSLGLLCAKFLNKYPEMPTTKDSNVISLDEIAKDLGVERRRIYDIVNVLESVEIVSRIAKNKYAWHGKSNLPVTLAKLKALGDAEGFAEQMKKLRDFELSRELAEQNAAMCGTKLEKPTFNIENLGGTALMRKDKSLGIMSQKFLMLFLVSEQKTVNLDLAAKILIGDANVDRSDYSKFKTKIRRLYDIANILTSLDLIRKVHVTEFRGRKPAFKYIGPDLMQMQDISVCYNDGFHRPSSRHSLLDCVKNNQVAEMVTGKRSSEAQTTYDKKRKTDPCKSDRGLQVCVCEPVKKPSFPRHSSFEQICEVAEKERQKLYESMSQPCSPTQDYSGDEFTKSLSQGDTPTASPPKKKGASKIVVQRNLAGEEIRKSKKAETIIIKTGIPACKNPTMIPLTKDQIDAVLKSLKVPVPLKGDKNVSEESEESSDEKLSNKRSITDSESESAPKKFRVDFPSPPSDDNIEQNTFSDSSKTPKALHTTPEFAGTVEPEKSSDYEPLAVPFPEMEDSIETNTHVDNSVAQMVGKVLKTSQSNIQRIAVQLPNQSPTILQFPVVSVGSPTEATRVTPSQVQILQGMPVSTTGRNGQSFNFMVPLTFSPPLTPDTSQSLFTFPSSNQTSTMVTQIQTSVGMATAKKAITIPKFVTPTERPVTTQFYRSTPGGLVPLTSSEIITLSKDGPSTAVRKLDLPDISV</sequence>
<feature type="compositionally biased region" description="Basic and acidic residues" evidence="11">
    <location>
        <begin position="564"/>
        <end position="587"/>
    </location>
</feature>
<dbReference type="GO" id="GO:0000981">
    <property type="term" value="F:DNA-binding transcription factor activity, RNA polymerase II-specific"/>
    <property type="evidence" value="ECO:0007669"/>
    <property type="project" value="TreeGrafter"/>
</dbReference>
<comment type="similarity">
    <text evidence="2 10">Belongs to the E2F/DP family.</text>
</comment>
<evidence type="ECO:0000256" key="7">
    <source>
        <dbReference type="ARBA" id="ARBA00023163"/>
    </source>
</evidence>
<feature type="compositionally biased region" description="Polar residues" evidence="11">
    <location>
        <begin position="599"/>
        <end position="609"/>
    </location>
</feature>
<name>A0A6J7ZX32_MYTCO</name>
<dbReference type="Proteomes" id="UP000507470">
    <property type="component" value="Unassembled WGS sequence"/>
</dbReference>
<keyword evidence="3" id="KW-0678">Repressor</keyword>
<dbReference type="InterPro" id="IPR036390">
    <property type="entry name" value="WH_DNA-bd_sf"/>
</dbReference>
<keyword evidence="6" id="KW-0010">Activator</keyword>
<feature type="compositionally biased region" description="Polar residues" evidence="11">
    <location>
        <begin position="455"/>
        <end position="466"/>
    </location>
</feature>